<keyword evidence="6" id="KW-0479">Metal-binding</keyword>
<sequence>MGQIAARRGRGEFFSTSAEETIGLGEVLGRVLRPTDVLVLTGDLGAGKTQLTKGVARGMGVTDDVTSPTFTIEMVYEGSRMPLYHFDLYRLDSADQLEDTGLFDVLGADGPCLIEWGEQFSREIGDDRVDVFVSRLDDEVAGGQEPPRGIRLVPRNARGEELLDRLDAELGN</sequence>
<protein>
    <recommendedName>
        <fullName evidence="3">tRNA threonylcarbamoyladenosine biosynthesis protein TsaE</fullName>
    </recommendedName>
    <alternativeName>
        <fullName evidence="11">t(6)A37 threonylcarbamoyladenosine biosynthesis protein TsaE</fullName>
    </alternativeName>
</protein>
<evidence type="ECO:0000256" key="1">
    <source>
        <dbReference type="ARBA" id="ARBA00004496"/>
    </source>
</evidence>
<dbReference type="Gene3D" id="3.40.50.300">
    <property type="entry name" value="P-loop containing nucleotide triphosphate hydrolases"/>
    <property type="match status" value="1"/>
</dbReference>
<evidence type="ECO:0000256" key="9">
    <source>
        <dbReference type="ARBA" id="ARBA00022842"/>
    </source>
</evidence>
<dbReference type="GO" id="GO:0002949">
    <property type="term" value="P:tRNA threonylcarbamoyladenosine modification"/>
    <property type="evidence" value="ECO:0007669"/>
    <property type="project" value="InterPro"/>
</dbReference>
<gene>
    <name evidence="12" type="primary">tsaE</name>
    <name evidence="12" type="ORF">HF885_03760</name>
</gene>
<keyword evidence="8" id="KW-0067">ATP-binding</keyword>
<dbReference type="RefSeq" id="WP_170103628.1">
    <property type="nucleotide sequence ID" value="NZ_JABAGR010000003.1"/>
</dbReference>
<reference evidence="12 13" key="1">
    <citation type="submission" date="2020-04" db="EMBL/GenBank/DDBJ databases">
        <authorList>
            <person name="Hitch T.C.A."/>
            <person name="Wylensek D."/>
            <person name="Clavel T."/>
        </authorList>
    </citation>
    <scope>NUCLEOTIDE SEQUENCE [LARGE SCALE GENOMIC DNA]</scope>
    <source>
        <strain evidence="12 13">105184</strain>
    </source>
</reference>
<evidence type="ECO:0000256" key="2">
    <source>
        <dbReference type="ARBA" id="ARBA00007599"/>
    </source>
</evidence>
<proteinExistence type="inferred from homology"/>
<evidence type="ECO:0000256" key="4">
    <source>
        <dbReference type="ARBA" id="ARBA00022490"/>
    </source>
</evidence>
<keyword evidence="7" id="KW-0547">Nucleotide-binding</keyword>
<evidence type="ECO:0000256" key="6">
    <source>
        <dbReference type="ARBA" id="ARBA00022723"/>
    </source>
</evidence>
<evidence type="ECO:0000256" key="11">
    <source>
        <dbReference type="ARBA" id="ARBA00032441"/>
    </source>
</evidence>
<dbReference type="GO" id="GO:0016740">
    <property type="term" value="F:transferase activity"/>
    <property type="evidence" value="ECO:0007669"/>
    <property type="project" value="UniProtKB-KW"/>
</dbReference>
<comment type="function">
    <text evidence="10">Required for the formation of a threonylcarbamoyl group on adenosine at position 37 (t(6)A37) in tRNAs that read codons beginning with adenine. Is involved in the transfer of the threonylcarbamoyl moiety of threonylcarbamoyl-AMP (TC-AMP) to the N6 group of A37, together with TsaD and TsaB. TsaE seems to play an indirect role in the t(6)A biosynthesis pathway, possibly in regulating the core enzymatic function of TsaD.</text>
</comment>
<dbReference type="GO" id="GO:0046872">
    <property type="term" value="F:metal ion binding"/>
    <property type="evidence" value="ECO:0007669"/>
    <property type="project" value="UniProtKB-KW"/>
</dbReference>
<keyword evidence="4" id="KW-0963">Cytoplasm</keyword>
<evidence type="ECO:0000256" key="8">
    <source>
        <dbReference type="ARBA" id="ARBA00022840"/>
    </source>
</evidence>
<dbReference type="GO" id="GO:0005524">
    <property type="term" value="F:ATP binding"/>
    <property type="evidence" value="ECO:0007669"/>
    <property type="project" value="UniProtKB-KW"/>
</dbReference>
<dbReference type="InterPro" id="IPR027417">
    <property type="entry name" value="P-loop_NTPase"/>
</dbReference>
<comment type="subcellular location">
    <subcellularLocation>
        <location evidence="1">Cytoplasm</location>
    </subcellularLocation>
</comment>
<evidence type="ECO:0000256" key="7">
    <source>
        <dbReference type="ARBA" id="ARBA00022741"/>
    </source>
</evidence>
<evidence type="ECO:0000256" key="10">
    <source>
        <dbReference type="ARBA" id="ARBA00024908"/>
    </source>
</evidence>
<evidence type="ECO:0000256" key="5">
    <source>
        <dbReference type="ARBA" id="ARBA00022694"/>
    </source>
</evidence>
<comment type="similarity">
    <text evidence="2">Belongs to the TsaE family.</text>
</comment>
<dbReference type="AlphaFoldDB" id="A0A7X9Y090"/>
<dbReference type="GO" id="GO:0005737">
    <property type="term" value="C:cytoplasm"/>
    <property type="evidence" value="ECO:0007669"/>
    <property type="project" value="UniProtKB-SubCell"/>
</dbReference>
<organism evidence="12 13">
    <name type="scientific">Parafannyhessea umbonata</name>
    <dbReference type="NCBI Taxonomy" id="604330"/>
    <lineage>
        <taxon>Bacteria</taxon>
        <taxon>Bacillati</taxon>
        <taxon>Actinomycetota</taxon>
        <taxon>Coriobacteriia</taxon>
        <taxon>Coriobacteriales</taxon>
        <taxon>Atopobiaceae</taxon>
        <taxon>Parafannyhessea</taxon>
    </lineage>
</organism>
<name>A0A7X9Y090_9ACTN</name>
<dbReference type="Pfam" id="PF02367">
    <property type="entry name" value="TsaE"/>
    <property type="match status" value="1"/>
</dbReference>
<dbReference type="EMBL" id="JABAGR010000003">
    <property type="protein sequence ID" value="NMF25559.1"/>
    <property type="molecule type" value="Genomic_DNA"/>
</dbReference>
<accession>A0A7X9Y090</accession>
<dbReference type="NCBIfam" id="TIGR00150">
    <property type="entry name" value="T6A_YjeE"/>
    <property type="match status" value="1"/>
</dbReference>
<evidence type="ECO:0000256" key="3">
    <source>
        <dbReference type="ARBA" id="ARBA00019010"/>
    </source>
</evidence>
<keyword evidence="12" id="KW-0808">Transferase</keyword>
<evidence type="ECO:0000313" key="13">
    <source>
        <dbReference type="Proteomes" id="UP000565613"/>
    </source>
</evidence>
<dbReference type="Proteomes" id="UP000565613">
    <property type="component" value="Unassembled WGS sequence"/>
</dbReference>
<evidence type="ECO:0000313" key="12">
    <source>
        <dbReference type="EMBL" id="NMF25559.1"/>
    </source>
</evidence>
<keyword evidence="9" id="KW-0460">Magnesium</keyword>
<comment type="caution">
    <text evidence="12">The sequence shown here is derived from an EMBL/GenBank/DDBJ whole genome shotgun (WGS) entry which is preliminary data.</text>
</comment>
<dbReference type="PANTHER" id="PTHR33540:SF2">
    <property type="entry name" value="TRNA THREONYLCARBAMOYLADENOSINE BIOSYNTHESIS PROTEIN TSAE"/>
    <property type="match status" value="1"/>
</dbReference>
<dbReference type="SUPFAM" id="SSF52540">
    <property type="entry name" value="P-loop containing nucleoside triphosphate hydrolases"/>
    <property type="match status" value="1"/>
</dbReference>
<keyword evidence="5" id="KW-0819">tRNA processing</keyword>
<dbReference type="InterPro" id="IPR003442">
    <property type="entry name" value="T6A_TsaE"/>
</dbReference>
<dbReference type="PANTHER" id="PTHR33540">
    <property type="entry name" value="TRNA THREONYLCARBAMOYLADENOSINE BIOSYNTHESIS PROTEIN TSAE"/>
    <property type="match status" value="1"/>
</dbReference>